<name>A0A7D9DG68_PARCT</name>
<protein>
    <submittedName>
        <fullName evidence="1">Uncharacterized protein</fullName>
    </submittedName>
</protein>
<dbReference type="EMBL" id="CACRXK020000825">
    <property type="protein sequence ID" value="CAB3985077.1"/>
    <property type="molecule type" value="Genomic_DNA"/>
</dbReference>
<accession>A0A7D9DG68</accession>
<dbReference type="AlphaFoldDB" id="A0A7D9DG68"/>
<organism evidence="1 2">
    <name type="scientific">Paramuricea clavata</name>
    <name type="common">Red gorgonian</name>
    <name type="synonym">Violescent sea-whip</name>
    <dbReference type="NCBI Taxonomy" id="317549"/>
    <lineage>
        <taxon>Eukaryota</taxon>
        <taxon>Metazoa</taxon>
        <taxon>Cnidaria</taxon>
        <taxon>Anthozoa</taxon>
        <taxon>Octocorallia</taxon>
        <taxon>Malacalcyonacea</taxon>
        <taxon>Plexauridae</taxon>
        <taxon>Paramuricea</taxon>
    </lineage>
</organism>
<reference evidence="1" key="1">
    <citation type="submission" date="2020-04" db="EMBL/GenBank/DDBJ databases">
        <authorList>
            <person name="Alioto T."/>
            <person name="Alioto T."/>
            <person name="Gomez Garrido J."/>
        </authorList>
    </citation>
    <scope>NUCLEOTIDE SEQUENCE</scope>
    <source>
        <strain evidence="1">A484AB</strain>
    </source>
</reference>
<dbReference type="Proteomes" id="UP001152795">
    <property type="component" value="Unassembled WGS sequence"/>
</dbReference>
<keyword evidence="2" id="KW-1185">Reference proteome</keyword>
<sequence>MYDYKSTGIIRVSDQLQKVNTSTHGPLLGDAHRLDNDGIYFAKEKIRKYSKRVSASFEDTSAFHQANITGPGAPRIHSPSDLVCPFTLSSHSTCTDSLYIRRPITTHKRTSPKSEIVFDLVDNQ</sequence>
<evidence type="ECO:0000313" key="1">
    <source>
        <dbReference type="EMBL" id="CAB3985077.1"/>
    </source>
</evidence>
<evidence type="ECO:0000313" key="2">
    <source>
        <dbReference type="Proteomes" id="UP001152795"/>
    </source>
</evidence>
<gene>
    <name evidence="1" type="ORF">PACLA_8A028035</name>
</gene>
<comment type="caution">
    <text evidence="1">The sequence shown here is derived from an EMBL/GenBank/DDBJ whole genome shotgun (WGS) entry which is preliminary data.</text>
</comment>
<proteinExistence type="predicted"/>